<sequence>MASILGGIVNMKDKLAGKEISLTDAAVEKLRRFEAQLDPARPEAGPYAPRIIGYGEMSTVFSFDDVDLKGLAFKRMAVFRSESEILPYEENFKQYSRLLNEIGVFTPDYGVLRLNRHHHPVLYIFQRMVDPLRIGPAYLRATDRESALDLFQRVLLGFDRVFSYNADHDDLSLGFDGQMSNWAWQDERLFYLDTSTPLMRRDGVEQLDPELFLRICPSYLVWVIRLFFLKDVLNRYYDLRLVIIDLIANLYKEKKIDLIDPFIEAANGFLRERYADLKPIRRKEVDAYYKEDAWIWRIFLAFRKLERFVKTKIQRTEYELILPEKVER</sequence>
<dbReference type="Proteomes" id="UP000005737">
    <property type="component" value="Unassembled WGS sequence"/>
</dbReference>
<gene>
    <name evidence="1" type="ORF">Lepil_1007</name>
</gene>
<protein>
    <recommendedName>
        <fullName evidence="3">Aminoglycoside phosphotransferase</fullName>
    </recommendedName>
</protein>
<dbReference type="Pfam" id="PF19709">
    <property type="entry name" value="DUF6206"/>
    <property type="match status" value="1"/>
</dbReference>
<evidence type="ECO:0008006" key="3">
    <source>
        <dbReference type="Google" id="ProtNLM"/>
    </source>
</evidence>
<dbReference type="InterPro" id="IPR045780">
    <property type="entry name" value="DUF6206"/>
</dbReference>
<reference evidence="1 2" key="1">
    <citation type="submission" date="2011-10" db="EMBL/GenBank/DDBJ databases">
        <title>The Improved High-Quality Draft genome of Leptonema illini DSM 21528.</title>
        <authorList>
            <consortium name="US DOE Joint Genome Institute (JGI-PGF)"/>
            <person name="Lucas S."/>
            <person name="Copeland A."/>
            <person name="Lapidus A."/>
            <person name="Glavina del Rio T."/>
            <person name="Dalin E."/>
            <person name="Tice H."/>
            <person name="Bruce D."/>
            <person name="Goodwin L."/>
            <person name="Pitluck S."/>
            <person name="Peters L."/>
            <person name="Mikhailova N."/>
            <person name="Held B."/>
            <person name="Kyrpides N."/>
            <person name="Mavromatis K."/>
            <person name="Ivanova N."/>
            <person name="Markowitz V."/>
            <person name="Cheng J.-F."/>
            <person name="Hugenholtz P."/>
            <person name="Woyke T."/>
            <person name="Wu D."/>
            <person name="Gronow S."/>
            <person name="Wellnitz S."/>
            <person name="Brambilla E.-M."/>
            <person name="Klenk H.-P."/>
            <person name="Eisen J.A."/>
        </authorList>
    </citation>
    <scope>NUCLEOTIDE SEQUENCE [LARGE SCALE GENOMIC DNA]</scope>
    <source>
        <strain evidence="1 2">DSM 21528</strain>
    </source>
</reference>
<organism evidence="1 2">
    <name type="scientific">Leptonema illini DSM 21528</name>
    <dbReference type="NCBI Taxonomy" id="929563"/>
    <lineage>
        <taxon>Bacteria</taxon>
        <taxon>Pseudomonadati</taxon>
        <taxon>Spirochaetota</taxon>
        <taxon>Spirochaetia</taxon>
        <taxon>Leptospirales</taxon>
        <taxon>Leptospiraceae</taxon>
        <taxon>Leptonema</taxon>
    </lineage>
</organism>
<dbReference type="AlphaFoldDB" id="H2CFP0"/>
<dbReference type="EMBL" id="JH597773">
    <property type="protein sequence ID" value="EHQ05705.1"/>
    <property type="molecule type" value="Genomic_DNA"/>
</dbReference>
<accession>H2CFP0</accession>
<proteinExistence type="predicted"/>
<name>H2CFP0_9LEPT</name>
<dbReference type="STRING" id="183.GCA_002009735_01488"/>
<evidence type="ECO:0000313" key="2">
    <source>
        <dbReference type="Proteomes" id="UP000005737"/>
    </source>
</evidence>
<dbReference type="HOGENOM" id="CLU_881888_0_0_12"/>
<evidence type="ECO:0000313" key="1">
    <source>
        <dbReference type="EMBL" id="EHQ05705.1"/>
    </source>
</evidence>
<keyword evidence="2" id="KW-1185">Reference proteome</keyword>